<dbReference type="OrthoDB" id="1156241at2"/>
<dbReference type="Proteomes" id="UP000284892">
    <property type="component" value="Unassembled WGS sequence"/>
</dbReference>
<evidence type="ECO:0000313" key="2">
    <source>
        <dbReference type="Proteomes" id="UP000284892"/>
    </source>
</evidence>
<proteinExistence type="predicted"/>
<dbReference type="EMBL" id="RAQJ01000001">
    <property type="protein sequence ID" value="RKE98139.1"/>
    <property type="molecule type" value="Genomic_DNA"/>
</dbReference>
<evidence type="ECO:0008006" key="3">
    <source>
        <dbReference type="Google" id="ProtNLM"/>
    </source>
</evidence>
<accession>A0A420DVB0</accession>
<evidence type="ECO:0000313" key="1">
    <source>
        <dbReference type="EMBL" id="RKE98139.1"/>
    </source>
</evidence>
<name>A0A420DVB0_9FLAO</name>
<dbReference type="AlphaFoldDB" id="A0A420DVB0"/>
<dbReference type="Gene3D" id="2.120.10.30">
    <property type="entry name" value="TolB, C-terminal domain"/>
    <property type="match status" value="1"/>
</dbReference>
<dbReference type="PROSITE" id="PS51257">
    <property type="entry name" value="PROKAR_LIPOPROTEIN"/>
    <property type="match status" value="1"/>
</dbReference>
<comment type="caution">
    <text evidence="1">The sequence shown here is derived from an EMBL/GenBank/DDBJ whole genome shotgun (WGS) entry which is preliminary data.</text>
</comment>
<keyword evidence="2" id="KW-1185">Reference proteome</keyword>
<organism evidence="1 2">
    <name type="scientific">Ichthyenterobacterium magnum</name>
    <dbReference type="NCBI Taxonomy" id="1230530"/>
    <lineage>
        <taxon>Bacteria</taxon>
        <taxon>Pseudomonadati</taxon>
        <taxon>Bacteroidota</taxon>
        <taxon>Flavobacteriia</taxon>
        <taxon>Flavobacteriales</taxon>
        <taxon>Flavobacteriaceae</taxon>
        <taxon>Ichthyenterobacterium</taxon>
    </lineage>
</organism>
<dbReference type="SUPFAM" id="SSF101898">
    <property type="entry name" value="NHL repeat"/>
    <property type="match status" value="1"/>
</dbReference>
<dbReference type="RefSeq" id="WP_120199365.1">
    <property type="nucleotide sequence ID" value="NZ_RAQJ01000001.1"/>
</dbReference>
<gene>
    <name evidence="1" type="ORF">BXY80_0213</name>
</gene>
<dbReference type="InterPro" id="IPR011042">
    <property type="entry name" value="6-blade_b-propeller_TolB-like"/>
</dbReference>
<dbReference type="Gene3D" id="2.60.40.2340">
    <property type="match status" value="2"/>
</dbReference>
<protein>
    <recommendedName>
        <fullName evidence="3">NHL repeat-containing protein</fullName>
    </recommendedName>
</protein>
<reference evidence="1 2" key="1">
    <citation type="submission" date="2018-09" db="EMBL/GenBank/DDBJ databases">
        <title>Genomic Encyclopedia of Archaeal and Bacterial Type Strains, Phase II (KMG-II): from individual species to whole genera.</title>
        <authorList>
            <person name="Goeker M."/>
        </authorList>
    </citation>
    <scope>NUCLEOTIDE SEQUENCE [LARGE SCALE GENOMIC DNA]</scope>
    <source>
        <strain evidence="1 2">DSM 26283</strain>
    </source>
</reference>
<sequence>MKLKQKIYFIILIVLSISCSKKDDANNEAVLSNESDILTFQVLNHQEGQATINATNKTISVQVNLGAPINQLVATFSISAGASVTVNGIPQVSSVTANNFTSPVVYTILAEDGVTESSWTVTITERAASTESNINAFEILNYQENQANIDETNKTIVVDVTFGSPINQLIATFLISTGASININGVEQESGVTLNDFTNPVVYKVVAEDGVSETDWTITVNMLSEPYFSVATLVSDYPGNDGISVDSEDNIFVNSNGFVNQWNGTKIYKVTPDGNVSLFKDNLPSWPVGSIFDSNENLYVTGWNAPGIITKISHDGTSSEVFYSGIGEPSGLEIDNDENIYVMEPPTNKMFKIDQTGLKTEFASGGTFNKASGVTFDKINEVFYVTNWNDGVISKVNMNGTIIPFLNLPIGNLGPIIIVDDYLYTTSYNGHAVFRININTLEFDKIGTGAVGNNDGYGEEATFRAPLGVAMSNDKSKIYVSEVAPSGNGRLRVITFNN</sequence>